<comment type="subcellular location">
    <subcellularLocation>
        <location evidence="1">Cell membrane</location>
    </subcellularLocation>
</comment>
<keyword evidence="8" id="KW-0393">Immunoglobulin domain</keyword>
<dbReference type="Pfam" id="PF13927">
    <property type="entry name" value="Ig_3"/>
    <property type="match status" value="1"/>
</dbReference>
<dbReference type="SMART" id="SM00409">
    <property type="entry name" value="IG"/>
    <property type="match status" value="3"/>
</dbReference>
<dbReference type="InterPro" id="IPR013098">
    <property type="entry name" value="Ig_I-set"/>
</dbReference>
<gene>
    <name evidence="11" type="ORF">CHS0354_025026</name>
</gene>
<reference evidence="11" key="3">
    <citation type="submission" date="2023-05" db="EMBL/GenBank/DDBJ databases">
        <authorList>
            <person name="Smith C.H."/>
        </authorList>
    </citation>
    <scope>NUCLEOTIDE SEQUENCE</scope>
    <source>
        <strain evidence="11">CHS0354</strain>
        <tissue evidence="11">Mantle</tissue>
    </source>
</reference>
<evidence type="ECO:0000256" key="9">
    <source>
        <dbReference type="SAM" id="SignalP"/>
    </source>
</evidence>
<keyword evidence="4" id="KW-0677">Repeat</keyword>
<evidence type="ECO:0000256" key="2">
    <source>
        <dbReference type="ARBA" id="ARBA00022475"/>
    </source>
</evidence>
<feature type="domain" description="Ig-like" evidence="10">
    <location>
        <begin position="129"/>
        <end position="218"/>
    </location>
</feature>
<evidence type="ECO:0000256" key="6">
    <source>
        <dbReference type="ARBA" id="ARBA00023157"/>
    </source>
</evidence>
<dbReference type="SMART" id="SM00408">
    <property type="entry name" value="IGc2"/>
    <property type="match status" value="3"/>
</dbReference>
<comment type="caution">
    <text evidence="11">The sequence shown here is derived from an EMBL/GenBank/DDBJ whole genome shotgun (WGS) entry which is preliminary data.</text>
</comment>
<proteinExistence type="predicted"/>
<keyword evidence="6" id="KW-1015">Disulfide bond</keyword>
<dbReference type="AlphaFoldDB" id="A0AAE0T985"/>
<evidence type="ECO:0000313" key="11">
    <source>
        <dbReference type="EMBL" id="KAK3605996.1"/>
    </source>
</evidence>
<evidence type="ECO:0000256" key="8">
    <source>
        <dbReference type="ARBA" id="ARBA00023319"/>
    </source>
</evidence>
<keyword evidence="5" id="KW-0472">Membrane</keyword>
<feature type="chain" id="PRO_5042286660" description="Ig-like domain-containing protein" evidence="9">
    <location>
        <begin position="21"/>
        <end position="418"/>
    </location>
</feature>
<evidence type="ECO:0000259" key="10">
    <source>
        <dbReference type="PROSITE" id="PS50835"/>
    </source>
</evidence>
<feature type="domain" description="Ig-like" evidence="10">
    <location>
        <begin position="23"/>
        <end position="120"/>
    </location>
</feature>
<organism evidence="11 12">
    <name type="scientific">Potamilus streckersoni</name>
    <dbReference type="NCBI Taxonomy" id="2493646"/>
    <lineage>
        <taxon>Eukaryota</taxon>
        <taxon>Metazoa</taxon>
        <taxon>Spiralia</taxon>
        <taxon>Lophotrochozoa</taxon>
        <taxon>Mollusca</taxon>
        <taxon>Bivalvia</taxon>
        <taxon>Autobranchia</taxon>
        <taxon>Heteroconchia</taxon>
        <taxon>Palaeoheterodonta</taxon>
        <taxon>Unionida</taxon>
        <taxon>Unionoidea</taxon>
        <taxon>Unionidae</taxon>
        <taxon>Ambleminae</taxon>
        <taxon>Lampsilini</taxon>
        <taxon>Potamilus</taxon>
    </lineage>
</organism>
<dbReference type="PANTHER" id="PTHR12231:SF253">
    <property type="entry name" value="DPR-INTERACTING PROTEIN ETA, ISOFORM B-RELATED"/>
    <property type="match status" value="1"/>
</dbReference>
<dbReference type="GO" id="GO:0005886">
    <property type="term" value="C:plasma membrane"/>
    <property type="evidence" value="ECO:0007669"/>
    <property type="project" value="UniProtKB-SubCell"/>
</dbReference>
<dbReference type="Pfam" id="PF07686">
    <property type="entry name" value="V-set"/>
    <property type="match status" value="1"/>
</dbReference>
<dbReference type="Gene3D" id="2.60.40.10">
    <property type="entry name" value="Immunoglobulins"/>
    <property type="match status" value="3"/>
</dbReference>
<keyword evidence="12" id="KW-1185">Reference proteome</keyword>
<dbReference type="EMBL" id="JAEAOA010001492">
    <property type="protein sequence ID" value="KAK3605996.1"/>
    <property type="molecule type" value="Genomic_DNA"/>
</dbReference>
<keyword evidence="7" id="KW-0325">Glycoprotein</keyword>
<dbReference type="InterPro" id="IPR036179">
    <property type="entry name" value="Ig-like_dom_sf"/>
</dbReference>
<accession>A0AAE0T985</accession>
<evidence type="ECO:0000256" key="1">
    <source>
        <dbReference type="ARBA" id="ARBA00004236"/>
    </source>
</evidence>
<sequence length="418" mass="47683">MRRSLEVVIGALYIIISVLSSEPAETSGLVFDDSPVNVTFVSGETAQLPCSVYHKGDHKIIWMSPRRILISNEKNIVIDDPRISVQRPFENEWNLHIANIRYNDSGLYTCQINTSPVKIKRIHLCVLVPAYIINSLSSGDTEVDEGDDVQLKCKATGNPQPNITWFRRSLHNRESKDQLNVFGEFLSLSNVQRYESGMYPCMAFNGVLPAVTRQIEVRVRYSPVIKLLNTRLGQAVGKETFLECRATAYPKPVLSWKFNGKVIKGKYKHKLESYVEEFDTVCLSLRIIFIDMDDFGMYTCIATNIMGQDSQTMELYEYVEPSTKAVKTTTTTTYEPVIFPRTPSDPDPDYWQKGDHVHEVDDVIQSDLPNNNYRHRYEETLGRNSFASSLDSKGSHHIQYWITVLTCIVSCIQILLMQ</sequence>
<reference evidence="11" key="1">
    <citation type="journal article" date="2021" name="Genome Biol. Evol.">
        <title>A High-Quality Reference Genome for a Parasitic Bivalve with Doubly Uniparental Inheritance (Bivalvia: Unionida).</title>
        <authorList>
            <person name="Smith C.H."/>
        </authorList>
    </citation>
    <scope>NUCLEOTIDE SEQUENCE</scope>
    <source>
        <strain evidence="11">CHS0354</strain>
    </source>
</reference>
<dbReference type="InterPro" id="IPR013783">
    <property type="entry name" value="Ig-like_fold"/>
</dbReference>
<evidence type="ECO:0000256" key="5">
    <source>
        <dbReference type="ARBA" id="ARBA00023136"/>
    </source>
</evidence>
<protein>
    <recommendedName>
        <fullName evidence="10">Ig-like domain-containing protein</fullName>
    </recommendedName>
</protein>
<dbReference type="PANTHER" id="PTHR12231">
    <property type="entry name" value="CTX-RELATED TYPE I TRANSMEMBRANE PROTEIN"/>
    <property type="match status" value="1"/>
</dbReference>
<dbReference type="FunFam" id="2.60.40.10:FF:000328">
    <property type="entry name" value="CLUMA_CG000981, isoform A"/>
    <property type="match status" value="1"/>
</dbReference>
<dbReference type="GO" id="GO:0043005">
    <property type="term" value="C:neuron projection"/>
    <property type="evidence" value="ECO:0007669"/>
    <property type="project" value="TreeGrafter"/>
</dbReference>
<dbReference type="InterPro" id="IPR003599">
    <property type="entry name" value="Ig_sub"/>
</dbReference>
<dbReference type="InterPro" id="IPR003598">
    <property type="entry name" value="Ig_sub2"/>
</dbReference>
<feature type="domain" description="Ig-like" evidence="10">
    <location>
        <begin position="223"/>
        <end position="316"/>
    </location>
</feature>
<reference evidence="11" key="2">
    <citation type="journal article" date="2021" name="Genome Biol. Evol.">
        <title>Developing a high-quality reference genome for a parasitic bivalve with doubly uniparental inheritance (Bivalvia: Unionida).</title>
        <authorList>
            <person name="Smith C.H."/>
        </authorList>
    </citation>
    <scope>NUCLEOTIDE SEQUENCE</scope>
    <source>
        <strain evidence="11">CHS0354</strain>
        <tissue evidence="11">Mantle</tissue>
    </source>
</reference>
<dbReference type="Pfam" id="PF07679">
    <property type="entry name" value="I-set"/>
    <property type="match status" value="1"/>
</dbReference>
<name>A0AAE0T985_9BIVA</name>
<evidence type="ECO:0000256" key="3">
    <source>
        <dbReference type="ARBA" id="ARBA00022729"/>
    </source>
</evidence>
<evidence type="ECO:0000313" key="12">
    <source>
        <dbReference type="Proteomes" id="UP001195483"/>
    </source>
</evidence>
<keyword evidence="2" id="KW-1003">Cell membrane</keyword>
<keyword evidence="3 9" id="KW-0732">Signal</keyword>
<dbReference type="SUPFAM" id="SSF48726">
    <property type="entry name" value="Immunoglobulin"/>
    <property type="match status" value="3"/>
</dbReference>
<evidence type="ECO:0000256" key="7">
    <source>
        <dbReference type="ARBA" id="ARBA00023180"/>
    </source>
</evidence>
<evidence type="ECO:0000256" key="4">
    <source>
        <dbReference type="ARBA" id="ARBA00022737"/>
    </source>
</evidence>
<feature type="signal peptide" evidence="9">
    <location>
        <begin position="1"/>
        <end position="20"/>
    </location>
</feature>
<dbReference type="InterPro" id="IPR007110">
    <property type="entry name" value="Ig-like_dom"/>
</dbReference>
<dbReference type="Proteomes" id="UP001195483">
    <property type="component" value="Unassembled WGS sequence"/>
</dbReference>
<dbReference type="InterPro" id="IPR051170">
    <property type="entry name" value="Neural/epithelial_adhesion"/>
</dbReference>
<dbReference type="FunFam" id="2.60.40.10:FF:000032">
    <property type="entry name" value="palladin isoform X1"/>
    <property type="match status" value="1"/>
</dbReference>
<dbReference type="InterPro" id="IPR013106">
    <property type="entry name" value="Ig_V-set"/>
</dbReference>
<dbReference type="PROSITE" id="PS50835">
    <property type="entry name" value="IG_LIKE"/>
    <property type="match status" value="3"/>
</dbReference>